<keyword evidence="2" id="KW-1185">Reference proteome</keyword>
<dbReference type="KEGG" id="uvi:66061169"/>
<dbReference type="AlphaFoldDB" id="A0A8E5HIP0"/>
<organism evidence="1 2">
    <name type="scientific">Ustilaginoidea virens</name>
    <name type="common">Rice false smut fungus</name>
    <name type="synonym">Villosiclava virens</name>
    <dbReference type="NCBI Taxonomy" id="1159556"/>
    <lineage>
        <taxon>Eukaryota</taxon>
        <taxon>Fungi</taxon>
        <taxon>Dikarya</taxon>
        <taxon>Ascomycota</taxon>
        <taxon>Pezizomycotina</taxon>
        <taxon>Sordariomycetes</taxon>
        <taxon>Hypocreomycetidae</taxon>
        <taxon>Hypocreales</taxon>
        <taxon>Clavicipitaceae</taxon>
        <taxon>Ustilaginoidea</taxon>
    </lineage>
</organism>
<dbReference type="EMBL" id="CP072753">
    <property type="protein sequence ID" value="QUC16150.1"/>
    <property type="molecule type" value="Genomic_DNA"/>
</dbReference>
<accession>A0A8E5HIP0</accession>
<dbReference type="Proteomes" id="UP000027002">
    <property type="component" value="Chromosome 1"/>
</dbReference>
<name>A0A8E5HIP0_USTVR</name>
<evidence type="ECO:0000313" key="1">
    <source>
        <dbReference type="EMBL" id="QUC16150.1"/>
    </source>
</evidence>
<reference evidence="1" key="1">
    <citation type="submission" date="2020-03" db="EMBL/GenBank/DDBJ databases">
        <title>A mixture of massive structural variations and highly conserved coding sequences in Ustilaginoidea virens genome.</title>
        <authorList>
            <person name="Zhang K."/>
            <person name="Zhao Z."/>
            <person name="Zhang Z."/>
            <person name="Li Y."/>
            <person name="Hsiang T."/>
            <person name="Sun W."/>
        </authorList>
    </citation>
    <scope>NUCLEOTIDE SEQUENCE</scope>
    <source>
        <strain evidence="1">UV-8b</strain>
    </source>
</reference>
<sequence>MSCTWPAPRRYETCATAARPVQGIKQRHLPPFAKPVGLLGRLTVNVSVIYDAAESRTKMVPALRISVKGCSLLHHEPHEEVACAHPASFP</sequence>
<proteinExistence type="predicted"/>
<gene>
    <name evidence="1" type="ORF">UV8b_00391</name>
</gene>
<protein>
    <submittedName>
        <fullName evidence="1">Uncharacterized protein</fullName>
    </submittedName>
</protein>
<dbReference type="GeneID" id="66061169"/>
<evidence type="ECO:0000313" key="2">
    <source>
        <dbReference type="Proteomes" id="UP000027002"/>
    </source>
</evidence>
<dbReference type="RefSeq" id="XP_042993823.1">
    <property type="nucleotide sequence ID" value="XM_043137889.1"/>
</dbReference>